<sequence>MKSLLIANRGEIAIRIARTAAALGIETVAVHSADDASAPHVRAADRAIGLSGEGPAAYLSIDAMIAAAREAGCGAVHPGYGFLSENAAFAEACAKAGLLFVGPAARLLALFGDKAVAKRHARAVGVPVLAEGTDVSGPVVVKALAGGGGRGIRVVQDRATLAAQIEAAGAEALAAFGSAEVMVERYIPAARHIEIQLAADADGRVIALGTRDCTVQRRHQKLIEIAPAQTIDAAFAGRIERAAERLLEDTGYVGLATAEFLVDKERAADDPEAFAFLEVNPRLQVEHTVTEEVTGLDLVALQLRLAEGGSVPAERPGARGVAIQLRINAETIGADGMPRASGGTISNVEVPGGPGIRVDGALKAGMAANPRFDSLLAKLIVHAPDWDAALARARRAVAEFEIAGVATNLPLHAALLAREEVAAGKVDTGWFDRNVSDFAVAAAPAASTDTQAVVAPLAGVVVAIGVQPGDRVVRGAELGTIEALKMQHAVVATHGGVVRAVVVEPGRVIEEGAVFVSIEPADDDDDVAAEAAALDLDLIRDDLAEVRARHALGLDEHRPAAVERRRRTNQRTARENIDDLFDPGSFIEYGALTIAAQRRRRTLDDLMRNTPADGLIGGIGTVNAADHGEEAAKCLGLAYDYTVLAGTQGHMNHRKTDRLLGIAGELKLPIVFYTEGGGGRPGDVDSVGATGLDVPTFSRFAALSGVAPRIGITSGYSFAGNAVLFGSCDITIATRDAHIGVGGPAMIEGGGLGVYSPKEVGPVEVHWNSGAIDVLAEDEAEATDLARRLLSFFQGRVAGGDAPDQRLLRHVVPENRLRVFDIRRAIDGLFDTGSFIELRGGWAKGMITGLARLDGRAVGVIANNCRYLSGAIDAEGADKAARFFQLCDAFGVPIVSLCDTPGFMVGPEAEKTAPIRRASRMFVVGAALSVPIFTVVVRKAYGLGAQGMAGGSLHAGPFTVAWPTGEFGGMGLEGAVRLGYRKELEAIEDAEAREARYQELVAHSYERGKAVSVAQFLEIDAVIDPADTRTWLLRGLASTPARRSGRYIDTW</sequence>
<dbReference type="PROSITE" id="PS50975">
    <property type="entry name" value="ATP_GRASP"/>
    <property type="match status" value="1"/>
</dbReference>
<keyword evidence="12" id="KW-1185">Reference proteome</keyword>
<dbReference type="PANTHER" id="PTHR18866:SF126">
    <property type="entry name" value="BIOTIN CARBOXYLASE"/>
    <property type="match status" value="1"/>
</dbReference>
<evidence type="ECO:0000313" key="12">
    <source>
        <dbReference type="Proteomes" id="UP000308038"/>
    </source>
</evidence>
<dbReference type="Gene3D" id="3.30.470.20">
    <property type="entry name" value="ATP-grasp fold, B domain"/>
    <property type="match status" value="1"/>
</dbReference>
<dbReference type="SUPFAM" id="SSF51230">
    <property type="entry name" value="Single hybrid motif"/>
    <property type="match status" value="1"/>
</dbReference>
<comment type="caution">
    <text evidence="11">The sequence shown here is derived from an EMBL/GenBank/DDBJ whole genome shotgun (WGS) entry which is preliminary data.</text>
</comment>
<dbReference type="EMBL" id="SSTI01000004">
    <property type="protein sequence ID" value="THG40619.1"/>
    <property type="molecule type" value="Genomic_DNA"/>
</dbReference>
<evidence type="ECO:0000256" key="4">
    <source>
        <dbReference type="ARBA" id="ARBA00022840"/>
    </source>
</evidence>
<dbReference type="InterPro" id="IPR016185">
    <property type="entry name" value="PreATP-grasp_dom_sf"/>
</dbReference>
<organism evidence="11 12">
    <name type="scientific">Sphingomonas olei</name>
    <dbReference type="NCBI Taxonomy" id="1886787"/>
    <lineage>
        <taxon>Bacteria</taxon>
        <taxon>Pseudomonadati</taxon>
        <taxon>Pseudomonadota</taxon>
        <taxon>Alphaproteobacteria</taxon>
        <taxon>Sphingomonadales</taxon>
        <taxon>Sphingomonadaceae</taxon>
        <taxon>Sphingomonas</taxon>
    </lineage>
</organism>
<reference evidence="11 12" key="1">
    <citation type="submission" date="2019-04" db="EMBL/GenBank/DDBJ databases">
        <title>Microbes associate with the intestines of laboratory mice.</title>
        <authorList>
            <person name="Navarre W."/>
            <person name="Wong E."/>
            <person name="Huang K.C."/>
            <person name="Tropini C."/>
            <person name="Ng K."/>
            <person name="Yu B."/>
        </authorList>
    </citation>
    <scope>NUCLEOTIDE SEQUENCE [LARGE SCALE GENOMIC DNA]</scope>
    <source>
        <strain evidence="11 12">NM83_B4-11</strain>
    </source>
</reference>
<dbReference type="InterPro" id="IPR011053">
    <property type="entry name" value="Single_hybrid_motif"/>
</dbReference>
<dbReference type="Pfam" id="PF00289">
    <property type="entry name" value="Biotin_carb_N"/>
    <property type="match status" value="1"/>
</dbReference>
<dbReference type="InterPro" id="IPR029045">
    <property type="entry name" value="ClpP/crotonase-like_dom_sf"/>
</dbReference>
<dbReference type="InterPro" id="IPR011764">
    <property type="entry name" value="Biotin_carboxylation_dom"/>
</dbReference>
<evidence type="ECO:0000256" key="3">
    <source>
        <dbReference type="ARBA" id="ARBA00022741"/>
    </source>
</evidence>
<dbReference type="InterPro" id="IPR034733">
    <property type="entry name" value="AcCoA_carboxyl_beta"/>
</dbReference>
<dbReference type="InterPro" id="IPR011763">
    <property type="entry name" value="COA_CT_C"/>
</dbReference>
<dbReference type="Gene3D" id="3.90.226.10">
    <property type="entry name" value="2-enoyl-CoA Hydratase, Chain A, domain 1"/>
    <property type="match status" value="2"/>
</dbReference>
<evidence type="ECO:0000259" key="9">
    <source>
        <dbReference type="PROSITE" id="PS50979"/>
    </source>
</evidence>
<evidence type="ECO:0000259" key="7">
    <source>
        <dbReference type="PROSITE" id="PS50968"/>
    </source>
</evidence>
<dbReference type="InterPro" id="IPR005479">
    <property type="entry name" value="CPAse_ATP-bd"/>
</dbReference>
<keyword evidence="2" id="KW-0436">Ligase</keyword>
<dbReference type="InterPro" id="IPR005482">
    <property type="entry name" value="Biotin_COase_C"/>
</dbReference>
<feature type="domain" description="Lipoyl-binding" evidence="7">
    <location>
        <begin position="444"/>
        <end position="519"/>
    </location>
</feature>
<dbReference type="InterPro" id="IPR005481">
    <property type="entry name" value="BC-like_N"/>
</dbReference>
<dbReference type="PROSITE" id="PS50989">
    <property type="entry name" value="COA_CT_CTER"/>
    <property type="match status" value="1"/>
</dbReference>
<evidence type="ECO:0000313" key="11">
    <source>
        <dbReference type="EMBL" id="THG40619.1"/>
    </source>
</evidence>
<dbReference type="SUPFAM" id="SSF51246">
    <property type="entry name" value="Rudiment single hybrid motif"/>
    <property type="match status" value="1"/>
</dbReference>
<dbReference type="InterPro" id="IPR011054">
    <property type="entry name" value="Rudment_hybrid_motif"/>
</dbReference>
<accession>A0ABY2QIZ2</accession>
<comment type="cofactor">
    <cofactor evidence="1">
        <name>biotin</name>
        <dbReference type="ChEBI" id="CHEBI:57586"/>
    </cofactor>
</comment>
<feature type="domain" description="Biotin carboxylation" evidence="9">
    <location>
        <begin position="1"/>
        <end position="436"/>
    </location>
</feature>
<dbReference type="PROSITE" id="PS00867">
    <property type="entry name" value="CPSASE_2"/>
    <property type="match status" value="1"/>
</dbReference>
<dbReference type="Pfam" id="PF00364">
    <property type="entry name" value="Biotin_lipoyl"/>
    <property type="match status" value="1"/>
</dbReference>
<dbReference type="CDD" id="cd06850">
    <property type="entry name" value="biotinyl_domain"/>
    <property type="match status" value="1"/>
</dbReference>
<dbReference type="PROSITE" id="PS50979">
    <property type="entry name" value="BC"/>
    <property type="match status" value="1"/>
</dbReference>
<dbReference type="InterPro" id="IPR011761">
    <property type="entry name" value="ATP-grasp"/>
</dbReference>
<dbReference type="SUPFAM" id="SSF52440">
    <property type="entry name" value="PreATP-grasp domain"/>
    <property type="match status" value="1"/>
</dbReference>
<dbReference type="SMART" id="SM00878">
    <property type="entry name" value="Biotin_carb_C"/>
    <property type="match status" value="1"/>
</dbReference>
<dbReference type="SUPFAM" id="SSF52096">
    <property type="entry name" value="ClpP/crotonase"/>
    <property type="match status" value="2"/>
</dbReference>
<name>A0ABY2QIZ2_9SPHN</name>
<feature type="domain" description="ATP-grasp" evidence="8">
    <location>
        <begin position="105"/>
        <end position="307"/>
    </location>
</feature>
<evidence type="ECO:0000256" key="5">
    <source>
        <dbReference type="ARBA" id="ARBA00023267"/>
    </source>
</evidence>
<dbReference type="Pfam" id="PF01039">
    <property type="entry name" value="Carboxyl_trans"/>
    <property type="match status" value="1"/>
</dbReference>
<proteinExistence type="predicted"/>
<evidence type="ECO:0000259" key="10">
    <source>
        <dbReference type="PROSITE" id="PS50989"/>
    </source>
</evidence>
<protein>
    <submittedName>
        <fullName evidence="11">ATP-grasp domain-containing protein</fullName>
    </submittedName>
</protein>
<dbReference type="Gene3D" id="2.40.50.100">
    <property type="match status" value="1"/>
</dbReference>
<evidence type="ECO:0000256" key="1">
    <source>
        <dbReference type="ARBA" id="ARBA00001953"/>
    </source>
</evidence>
<gene>
    <name evidence="11" type="ORF">E5988_07340</name>
</gene>
<dbReference type="Pfam" id="PF02785">
    <property type="entry name" value="Biotin_carb_C"/>
    <property type="match status" value="1"/>
</dbReference>
<dbReference type="InterPro" id="IPR050856">
    <property type="entry name" value="Biotin_carboxylase_complex"/>
</dbReference>
<evidence type="ECO:0000259" key="8">
    <source>
        <dbReference type="PROSITE" id="PS50975"/>
    </source>
</evidence>
<dbReference type="SUPFAM" id="SSF56059">
    <property type="entry name" value="Glutathione synthetase ATP-binding domain-like"/>
    <property type="match status" value="1"/>
</dbReference>
<dbReference type="Proteomes" id="UP000308038">
    <property type="component" value="Unassembled WGS sequence"/>
</dbReference>
<dbReference type="PANTHER" id="PTHR18866">
    <property type="entry name" value="CARBOXYLASE:PYRUVATE/ACETYL-COA/PROPIONYL-COA CARBOXYLASE"/>
    <property type="match status" value="1"/>
</dbReference>
<keyword evidence="4 6" id="KW-0067">ATP-binding</keyword>
<keyword evidence="3 6" id="KW-0547">Nucleotide-binding</keyword>
<feature type="domain" description="CoA carboxyltransferase C-terminal" evidence="10">
    <location>
        <begin position="799"/>
        <end position="1038"/>
    </location>
</feature>
<keyword evidence="5" id="KW-0092">Biotin</keyword>
<dbReference type="PROSITE" id="PS50968">
    <property type="entry name" value="BIOTINYL_LIPOYL"/>
    <property type="match status" value="1"/>
</dbReference>
<evidence type="ECO:0000256" key="6">
    <source>
        <dbReference type="PROSITE-ProRule" id="PRU00409"/>
    </source>
</evidence>
<evidence type="ECO:0000256" key="2">
    <source>
        <dbReference type="ARBA" id="ARBA00022598"/>
    </source>
</evidence>
<dbReference type="InterPro" id="IPR000089">
    <property type="entry name" value="Biotin_lipoyl"/>
</dbReference>
<dbReference type="Pfam" id="PF02786">
    <property type="entry name" value="CPSase_L_D2"/>
    <property type="match status" value="1"/>
</dbReference>